<evidence type="ECO:0000259" key="5">
    <source>
        <dbReference type="SMART" id="SM00642"/>
    </source>
</evidence>
<accession>A0A346A4Y5</accession>
<dbReference type="SUPFAM" id="SSF51445">
    <property type="entry name" value="(Trans)glycosidases"/>
    <property type="match status" value="1"/>
</dbReference>
<dbReference type="Pfam" id="PF02922">
    <property type="entry name" value="CBM_48"/>
    <property type="match status" value="1"/>
</dbReference>
<dbReference type="CDD" id="cd11326">
    <property type="entry name" value="AmyAc_Glg_debranch"/>
    <property type="match status" value="1"/>
</dbReference>
<sequence>MSPGSPHPLGATWDGRGTNFALFSANATKVELCLFDRDGRRETQRITVPERTDDVWHVYLSHVTPGQLYGYRVHGPYAPEAGHRFNPNKLLIDPYSKRLGGQFSWNDAHFGYRTGAKQADLSFDKRDNSRYMYKSVVVETAHSWAHSRRPGIPWEDTIIYEAHTKGLSQTRGDISEGMRGTFRGLSEPNMIRHLRRLGVTAVELLPIHAFLDDRYLVDRKLHNYWGYNTLSFFAPEARYARSDVIDDFRGTVAALHDAGIEVILDVVYNHTCEGNQLGPTLCYRGIDNASYYWLMPDQPRYYDDFTGTGNSLKVAHPRVLQMVMDSLRFWVETFHVDGFRFDLASTLGREPAFNRNAPFFAAIQQDPVLANVKMIAEPWDIGLGGYQVGGFPTGWSEWNDVYRKTARRFWRGEGNLIGDIAHAMTGSAAQFQHDGRGPRSSINHVTVHDGFTLADLYAYEHKHNEANGEDNRDGSDDNVSTNCGAEGETDDADILAKRRRLRANQLATLFLAQGVPLLLAGDEVGNSQGGNNNAYAQDNEIGWVDWSKAGTEDDMSDLVGRLTQMRQRFPQLKPHRWLEGKKEDGTYDVKWLTPSGVEMTEQDWSFPDGRFVAYVLAAAREGDEPLFIMLNGADEPVDITFPEWAAVGRWQCVLDTSNGHPNAPASKPGDQWSAQARTVLAFAGLA</sequence>
<dbReference type="InterPro" id="IPR006047">
    <property type="entry name" value="GH13_cat_dom"/>
</dbReference>
<dbReference type="GO" id="GO:0004135">
    <property type="term" value="F:amylo-alpha-1,6-glucosidase activity"/>
    <property type="evidence" value="ECO:0007669"/>
    <property type="project" value="InterPro"/>
</dbReference>
<evidence type="ECO:0000313" key="6">
    <source>
        <dbReference type="EMBL" id="AXK84232.1"/>
    </source>
</evidence>
<reference evidence="6 7" key="1">
    <citation type="submission" date="2018-07" db="EMBL/GenBank/DDBJ databases">
        <authorList>
            <person name="Quirk P.G."/>
            <person name="Krulwich T.A."/>
        </authorList>
    </citation>
    <scope>NUCLEOTIDE SEQUENCE [LARGE SCALE GENOMIC DNA]</scope>
    <source>
        <strain evidence="6 7">CC-BB4</strain>
    </source>
</reference>
<dbReference type="Proteomes" id="UP000254889">
    <property type="component" value="Chromosome"/>
</dbReference>
<gene>
    <name evidence="6" type="primary">glgX</name>
    <name evidence="6" type="ORF">DW352_26040</name>
</gene>
<dbReference type="SMART" id="SM00642">
    <property type="entry name" value="Aamy"/>
    <property type="match status" value="1"/>
</dbReference>
<evidence type="ECO:0000256" key="3">
    <source>
        <dbReference type="ARBA" id="ARBA00023295"/>
    </source>
</evidence>
<dbReference type="InterPro" id="IPR017853">
    <property type="entry name" value="GH"/>
</dbReference>
<dbReference type="SUPFAM" id="SSF51011">
    <property type="entry name" value="Glycosyl hydrolase domain"/>
    <property type="match status" value="1"/>
</dbReference>
<dbReference type="InterPro" id="IPR011837">
    <property type="entry name" value="Glycogen_debranch_GlgX"/>
</dbReference>
<feature type="domain" description="Glycosyl hydrolase family 13 catalytic" evidence="5">
    <location>
        <begin position="161"/>
        <end position="566"/>
    </location>
</feature>
<feature type="compositionally biased region" description="Basic and acidic residues" evidence="4">
    <location>
        <begin position="465"/>
        <end position="475"/>
    </location>
</feature>
<dbReference type="InterPro" id="IPR013783">
    <property type="entry name" value="Ig-like_fold"/>
</dbReference>
<dbReference type="AlphaFoldDB" id="A0A346A4Y5"/>
<dbReference type="EMBL" id="CP031417">
    <property type="protein sequence ID" value="AXK84232.1"/>
    <property type="molecule type" value="Genomic_DNA"/>
</dbReference>
<dbReference type="SUPFAM" id="SSF81296">
    <property type="entry name" value="E set domains"/>
    <property type="match status" value="1"/>
</dbReference>
<dbReference type="Gene3D" id="2.60.40.1180">
    <property type="entry name" value="Golgi alpha-mannosidase II"/>
    <property type="match status" value="1"/>
</dbReference>
<dbReference type="InterPro" id="IPR044505">
    <property type="entry name" value="GlgX_Isoamylase_N_E_set"/>
</dbReference>
<keyword evidence="3" id="KW-0326">Glycosidase</keyword>
<organism evidence="6 7">
    <name type="scientific">Pseudolabrys taiwanensis</name>
    <dbReference type="NCBI Taxonomy" id="331696"/>
    <lineage>
        <taxon>Bacteria</taxon>
        <taxon>Pseudomonadati</taxon>
        <taxon>Pseudomonadota</taxon>
        <taxon>Alphaproteobacteria</taxon>
        <taxon>Hyphomicrobiales</taxon>
        <taxon>Xanthobacteraceae</taxon>
        <taxon>Pseudolabrys</taxon>
    </lineage>
</organism>
<feature type="region of interest" description="Disordered" evidence="4">
    <location>
        <begin position="465"/>
        <end position="487"/>
    </location>
</feature>
<dbReference type="OrthoDB" id="3236218at2"/>
<dbReference type="PANTHER" id="PTHR43002">
    <property type="entry name" value="GLYCOGEN DEBRANCHING ENZYME"/>
    <property type="match status" value="1"/>
</dbReference>
<evidence type="ECO:0000256" key="2">
    <source>
        <dbReference type="ARBA" id="ARBA00022801"/>
    </source>
</evidence>
<dbReference type="Gene3D" id="3.20.20.80">
    <property type="entry name" value="Glycosidases"/>
    <property type="match status" value="1"/>
</dbReference>
<evidence type="ECO:0000256" key="1">
    <source>
        <dbReference type="ARBA" id="ARBA00008061"/>
    </source>
</evidence>
<protein>
    <submittedName>
        <fullName evidence="6">Glycogen debranching enzyme GlgX</fullName>
    </submittedName>
</protein>
<dbReference type="NCBIfam" id="TIGR02100">
    <property type="entry name" value="glgX_debranch"/>
    <property type="match status" value="1"/>
</dbReference>
<dbReference type="InterPro" id="IPR013780">
    <property type="entry name" value="Glyco_hydro_b"/>
</dbReference>
<proteinExistence type="inferred from homology"/>
<dbReference type="Gene3D" id="2.60.40.10">
    <property type="entry name" value="Immunoglobulins"/>
    <property type="match status" value="1"/>
</dbReference>
<keyword evidence="7" id="KW-1185">Reference proteome</keyword>
<evidence type="ECO:0000313" key="7">
    <source>
        <dbReference type="Proteomes" id="UP000254889"/>
    </source>
</evidence>
<dbReference type="GO" id="GO:0005980">
    <property type="term" value="P:glycogen catabolic process"/>
    <property type="evidence" value="ECO:0007669"/>
    <property type="project" value="InterPro"/>
</dbReference>
<dbReference type="InterPro" id="IPR004193">
    <property type="entry name" value="Glyco_hydro_13_N"/>
</dbReference>
<name>A0A346A4Y5_9HYPH</name>
<evidence type="ECO:0000256" key="4">
    <source>
        <dbReference type="SAM" id="MobiDB-lite"/>
    </source>
</evidence>
<comment type="similarity">
    <text evidence="1">Belongs to the glycosyl hydrolase 13 family.</text>
</comment>
<dbReference type="CDD" id="cd02856">
    <property type="entry name" value="E_set_GDE_Isoamylase_N"/>
    <property type="match status" value="1"/>
</dbReference>
<dbReference type="InterPro" id="IPR014756">
    <property type="entry name" value="Ig_E-set"/>
</dbReference>
<dbReference type="KEGG" id="ptaw:DW352_26040"/>
<keyword evidence="2" id="KW-0378">Hydrolase</keyword>